<keyword evidence="2" id="KW-1185">Reference proteome</keyword>
<accession>A0AAD8M4G4</accession>
<organism evidence="1 2">
    <name type="scientific">Heracleum sosnowskyi</name>
    <dbReference type="NCBI Taxonomy" id="360622"/>
    <lineage>
        <taxon>Eukaryota</taxon>
        <taxon>Viridiplantae</taxon>
        <taxon>Streptophyta</taxon>
        <taxon>Embryophyta</taxon>
        <taxon>Tracheophyta</taxon>
        <taxon>Spermatophyta</taxon>
        <taxon>Magnoliopsida</taxon>
        <taxon>eudicotyledons</taxon>
        <taxon>Gunneridae</taxon>
        <taxon>Pentapetalae</taxon>
        <taxon>asterids</taxon>
        <taxon>campanulids</taxon>
        <taxon>Apiales</taxon>
        <taxon>Apiaceae</taxon>
        <taxon>Apioideae</taxon>
        <taxon>apioid superclade</taxon>
        <taxon>Tordylieae</taxon>
        <taxon>Tordyliinae</taxon>
        <taxon>Heracleum</taxon>
    </lineage>
</organism>
<reference evidence="1" key="2">
    <citation type="submission" date="2023-05" db="EMBL/GenBank/DDBJ databases">
        <authorList>
            <person name="Schelkunov M.I."/>
        </authorList>
    </citation>
    <scope>NUCLEOTIDE SEQUENCE</scope>
    <source>
        <strain evidence="1">Hsosn_3</strain>
        <tissue evidence="1">Leaf</tissue>
    </source>
</reference>
<sequence length="119" mass="13578">MTFPGTKEAWGSYSETTDANLIAEQEIRAAVDPYANMKRVIAVIEMCSTGSISRRCWPRYLRWNAENLRLVRGWWKVSTSPRLQILRIPPQIAQKSQHSMLLNSYSKLHNACSCLHIGA</sequence>
<evidence type="ECO:0000313" key="2">
    <source>
        <dbReference type="Proteomes" id="UP001237642"/>
    </source>
</evidence>
<dbReference type="EMBL" id="JAUIZM010000010">
    <property type="protein sequence ID" value="KAK1358998.1"/>
    <property type="molecule type" value="Genomic_DNA"/>
</dbReference>
<dbReference type="AlphaFoldDB" id="A0AAD8M4G4"/>
<evidence type="ECO:0000313" key="1">
    <source>
        <dbReference type="EMBL" id="KAK1358998.1"/>
    </source>
</evidence>
<comment type="caution">
    <text evidence="1">The sequence shown here is derived from an EMBL/GenBank/DDBJ whole genome shotgun (WGS) entry which is preliminary data.</text>
</comment>
<dbReference type="Proteomes" id="UP001237642">
    <property type="component" value="Unassembled WGS sequence"/>
</dbReference>
<reference evidence="1" key="1">
    <citation type="submission" date="2023-02" db="EMBL/GenBank/DDBJ databases">
        <title>Genome of toxic invasive species Heracleum sosnowskyi carries increased number of genes despite the absence of recent whole-genome duplications.</title>
        <authorList>
            <person name="Schelkunov M."/>
            <person name="Shtratnikova V."/>
            <person name="Makarenko M."/>
            <person name="Klepikova A."/>
            <person name="Omelchenko D."/>
            <person name="Novikova G."/>
            <person name="Obukhova E."/>
            <person name="Bogdanov V."/>
            <person name="Penin A."/>
            <person name="Logacheva M."/>
        </authorList>
    </citation>
    <scope>NUCLEOTIDE SEQUENCE</scope>
    <source>
        <strain evidence="1">Hsosn_3</strain>
        <tissue evidence="1">Leaf</tissue>
    </source>
</reference>
<name>A0AAD8M4G4_9APIA</name>
<proteinExistence type="predicted"/>
<protein>
    <submittedName>
        <fullName evidence="1">Uncharacterized protein</fullName>
    </submittedName>
</protein>
<gene>
    <name evidence="1" type="ORF">POM88_043472</name>
</gene>